<feature type="signal peptide" evidence="1">
    <location>
        <begin position="1"/>
        <end position="25"/>
    </location>
</feature>
<reference evidence="2 3" key="1">
    <citation type="submission" date="2020-11" db="EMBL/GenBank/DDBJ databases">
        <title>WGS of Herminiimonas contaminans strain Marseille-Q4544 isolated from planarians Schmidtea mediterranea.</title>
        <authorList>
            <person name="Kangale L."/>
        </authorList>
    </citation>
    <scope>NUCLEOTIDE SEQUENCE [LARGE SCALE GENOMIC DNA]</scope>
    <source>
        <strain evidence="2 3">Marseille-Q4544</strain>
    </source>
</reference>
<accession>A0ABS0ETI7</accession>
<organism evidence="2 3">
    <name type="scientific">Herminiimonas contaminans</name>
    <dbReference type="NCBI Taxonomy" id="1111140"/>
    <lineage>
        <taxon>Bacteria</taxon>
        <taxon>Pseudomonadati</taxon>
        <taxon>Pseudomonadota</taxon>
        <taxon>Betaproteobacteria</taxon>
        <taxon>Burkholderiales</taxon>
        <taxon>Oxalobacteraceae</taxon>
        <taxon>Herminiimonas</taxon>
    </lineage>
</organism>
<dbReference type="RefSeq" id="WP_175626699.1">
    <property type="nucleotide sequence ID" value="NZ_JADOEL010000003.1"/>
</dbReference>
<keyword evidence="3" id="KW-1185">Reference proteome</keyword>
<sequence length="105" mass="11661">MKSRSSFVYIWFAFLLLFSQHVAFAGALTYVQQTAFDHQCTLEEGDSADGNLSKHLALDEFDDGASSLSIQPFVPQMIVAKLEVTFEQFLSVAALPYRSRAPPVV</sequence>
<gene>
    <name evidence="2" type="ORF">IXC47_05685</name>
</gene>
<protein>
    <submittedName>
        <fullName evidence="2">Uncharacterized protein</fullName>
    </submittedName>
</protein>
<evidence type="ECO:0000313" key="2">
    <source>
        <dbReference type="EMBL" id="MBF8177167.1"/>
    </source>
</evidence>
<keyword evidence="1" id="KW-0732">Signal</keyword>
<comment type="caution">
    <text evidence="2">The sequence shown here is derived from an EMBL/GenBank/DDBJ whole genome shotgun (WGS) entry which is preliminary data.</text>
</comment>
<feature type="chain" id="PRO_5046423541" evidence="1">
    <location>
        <begin position="26"/>
        <end position="105"/>
    </location>
</feature>
<proteinExistence type="predicted"/>
<evidence type="ECO:0000313" key="3">
    <source>
        <dbReference type="Proteomes" id="UP000657372"/>
    </source>
</evidence>
<dbReference type="EMBL" id="JADOEL010000003">
    <property type="protein sequence ID" value="MBF8177167.1"/>
    <property type="molecule type" value="Genomic_DNA"/>
</dbReference>
<name>A0ABS0ETI7_9BURK</name>
<dbReference type="Proteomes" id="UP000657372">
    <property type="component" value="Unassembled WGS sequence"/>
</dbReference>
<evidence type="ECO:0000256" key="1">
    <source>
        <dbReference type="SAM" id="SignalP"/>
    </source>
</evidence>